<proteinExistence type="predicted"/>
<keyword evidence="3" id="KW-1185">Reference proteome</keyword>
<evidence type="ECO:0000313" key="3">
    <source>
        <dbReference type="Proteomes" id="UP000625682"/>
    </source>
</evidence>
<dbReference type="AlphaFoldDB" id="A0A917L124"/>
<comment type="caution">
    <text evidence="2">The sequence shown here is derived from an EMBL/GenBank/DDBJ whole genome shotgun (WGS) entry which is preliminary data.</text>
</comment>
<reference evidence="2" key="1">
    <citation type="journal article" date="2014" name="Int. J. Syst. Evol. Microbiol.">
        <title>Complete genome sequence of Corynebacterium casei LMG S-19264T (=DSM 44701T), isolated from a smear-ripened cheese.</title>
        <authorList>
            <consortium name="US DOE Joint Genome Institute (JGI-PGF)"/>
            <person name="Walter F."/>
            <person name="Albersmeier A."/>
            <person name="Kalinowski J."/>
            <person name="Ruckert C."/>
        </authorList>
    </citation>
    <scope>NUCLEOTIDE SEQUENCE</scope>
    <source>
        <strain evidence="2">CGMCC 4.7272</strain>
    </source>
</reference>
<reference evidence="2" key="2">
    <citation type="submission" date="2020-09" db="EMBL/GenBank/DDBJ databases">
        <authorList>
            <person name="Sun Q."/>
            <person name="Zhou Y."/>
        </authorList>
    </citation>
    <scope>NUCLEOTIDE SEQUENCE</scope>
    <source>
        <strain evidence="2">CGMCC 4.7272</strain>
    </source>
</reference>
<gene>
    <name evidence="2" type="ORF">GCM10012282_40250</name>
</gene>
<protein>
    <submittedName>
        <fullName evidence="2">Uncharacterized protein</fullName>
    </submittedName>
</protein>
<evidence type="ECO:0000256" key="1">
    <source>
        <dbReference type="SAM" id="MobiDB-lite"/>
    </source>
</evidence>
<organism evidence="2 3">
    <name type="scientific">Streptomyces lacrimifluminis</name>
    <dbReference type="NCBI Taxonomy" id="1500077"/>
    <lineage>
        <taxon>Bacteria</taxon>
        <taxon>Bacillati</taxon>
        <taxon>Actinomycetota</taxon>
        <taxon>Actinomycetes</taxon>
        <taxon>Kitasatosporales</taxon>
        <taxon>Streptomycetaceae</taxon>
        <taxon>Streptomyces</taxon>
    </lineage>
</organism>
<dbReference type="Proteomes" id="UP000625682">
    <property type="component" value="Unassembled WGS sequence"/>
</dbReference>
<accession>A0A917L124</accession>
<feature type="region of interest" description="Disordered" evidence="1">
    <location>
        <begin position="1"/>
        <end position="24"/>
    </location>
</feature>
<name>A0A917L124_9ACTN</name>
<sequence>MGGSSREGAHNRDRHTRVGDPPLPRTCLLSEALMLRLPRPMRTKQVFESGVRIPRAGLTARAATCGPS</sequence>
<evidence type="ECO:0000313" key="2">
    <source>
        <dbReference type="EMBL" id="GGJ39528.1"/>
    </source>
</evidence>
<dbReference type="EMBL" id="BMMU01000012">
    <property type="protein sequence ID" value="GGJ39528.1"/>
    <property type="molecule type" value="Genomic_DNA"/>
</dbReference>